<evidence type="ECO:0000256" key="1">
    <source>
        <dbReference type="SAM" id="MobiDB-lite"/>
    </source>
</evidence>
<feature type="region of interest" description="Disordered" evidence="1">
    <location>
        <begin position="193"/>
        <end position="259"/>
    </location>
</feature>
<feature type="region of interest" description="Disordered" evidence="1">
    <location>
        <begin position="15"/>
        <end position="66"/>
    </location>
</feature>
<sequence length="498" mass="57157">MKRLVVWRDGPRHDFSKLKEKKRKRSSSRTASSTKSTASSTKGTASSTEGAGNSRANHVSNRDQDMGIMEPNVVSDVASSNIIFVSKYHIVERCGKAVQGICQWVYCCSCSRREQELVQSLSSDIADGATRISDNYCCHIRAVEHIVQDFDSKHGIEPSLNEDGINYGFEVMVKHESPDTPFTVLRTRLKEAARMEEEVQPSSTDSSVESVDHEASTADVQLGSTDSSVESVNHGGSTAEVQLGSTDSSVDHAESTAEAKDLPKRKEFLQEFLQEAFFLQEFLQEAFFLQECYRHSCRNSCRRKVSKLSTGAAPPSCAFLYLLDNNQVISTGPGHMKGFVNDPDIHARFRRASKNRPTSLRPGGRRNFWREENRPEWWPDHMPFSSPSVPCNIGGQRRKLRTDELITIVSCYQDHLRAKHHWQKKVLLDQWQQKVLLDQWQQKVLLDQWQQKVLLDQWQQKVLLDQWQQKVLLDQWQQKVLLDQWHHRWTHLYKLYRG</sequence>
<protein>
    <submittedName>
        <fullName evidence="2">Uncharacterized protein</fullName>
    </submittedName>
</protein>
<reference evidence="2" key="1">
    <citation type="journal article" date="2008" name="Nature">
        <title>The amphioxus genome and the evolution of the chordate karyotype.</title>
        <authorList>
            <consortium name="US DOE Joint Genome Institute (JGI-PGF)"/>
            <person name="Putnam N.H."/>
            <person name="Butts T."/>
            <person name="Ferrier D.E.K."/>
            <person name="Furlong R.F."/>
            <person name="Hellsten U."/>
            <person name="Kawashima T."/>
            <person name="Robinson-Rechavi M."/>
            <person name="Shoguchi E."/>
            <person name="Terry A."/>
            <person name="Yu J.-K."/>
            <person name="Benito-Gutierrez E.L."/>
            <person name="Dubchak I."/>
            <person name="Garcia-Fernandez J."/>
            <person name="Gibson-Brown J.J."/>
            <person name="Grigoriev I.V."/>
            <person name="Horton A.C."/>
            <person name="de Jong P.J."/>
            <person name="Jurka J."/>
            <person name="Kapitonov V.V."/>
            <person name="Kohara Y."/>
            <person name="Kuroki Y."/>
            <person name="Lindquist E."/>
            <person name="Lucas S."/>
            <person name="Osoegawa K."/>
            <person name="Pennacchio L.A."/>
            <person name="Salamov A.A."/>
            <person name="Satou Y."/>
            <person name="Sauka-Spengler T."/>
            <person name="Schmutz J."/>
            <person name="Shin-I T."/>
            <person name="Toyoda A."/>
            <person name="Bronner-Fraser M."/>
            <person name="Fujiyama A."/>
            <person name="Holland L.Z."/>
            <person name="Holland P.W.H."/>
            <person name="Satoh N."/>
            <person name="Rokhsar D.S."/>
        </authorList>
    </citation>
    <scope>NUCLEOTIDE SEQUENCE [LARGE SCALE GENOMIC DNA]</scope>
    <source>
        <strain evidence="2">S238N-H82</strain>
        <tissue evidence="2">Testes</tissue>
    </source>
</reference>
<proteinExistence type="predicted"/>
<feature type="compositionally biased region" description="Polar residues" evidence="1">
    <location>
        <begin position="218"/>
        <end position="248"/>
    </location>
</feature>
<organism>
    <name type="scientific">Branchiostoma floridae</name>
    <name type="common">Florida lancelet</name>
    <name type="synonym">Amphioxus</name>
    <dbReference type="NCBI Taxonomy" id="7739"/>
    <lineage>
        <taxon>Eukaryota</taxon>
        <taxon>Metazoa</taxon>
        <taxon>Chordata</taxon>
        <taxon>Cephalochordata</taxon>
        <taxon>Leptocardii</taxon>
        <taxon>Amphioxiformes</taxon>
        <taxon>Branchiostomatidae</taxon>
        <taxon>Branchiostoma</taxon>
    </lineage>
</organism>
<name>C3YJZ5_BRAFL</name>
<dbReference type="AlphaFoldDB" id="C3YJZ5"/>
<dbReference type="EMBL" id="GG666520">
    <property type="protein sequence ID" value="EEN59452.1"/>
    <property type="molecule type" value="Genomic_DNA"/>
</dbReference>
<feature type="compositionally biased region" description="Basic and acidic residues" evidence="1">
    <location>
        <begin position="249"/>
        <end position="259"/>
    </location>
</feature>
<feature type="compositionally biased region" description="Polar residues" evidence="1">
    <location>
        <begin position="200"/>
        <end position="209"/>
    </location>
</feature>
<gene>
    <name evidence="2" type="ORF">BRAFLDRAFT_80416</name>
</gene>
<dbReference type="InParanoid" id="C3YJZ5"/>
<accession>C3YJZ5</accession>
<evidence type="ECO:0000313" key="2">
    <source>
        <dbReference type="EMBL" id="EEN59452.1"/>
    </source>
</evidence>
<feature type="compositionally biased region" description="Low complexity" evidence="1">
    <location>
        <begin position="28"/>
        <end position="52"/>
    </location>
</feature>